<sequence length="67" mass="7856">MGVIVNSTSLWGWFFFSHSAPPFNHRVRFRLLLFLLKKKEKKWAMIKEEKKNGSNSSIIKASKLLPH</sequence>
<evidence type="ECO:0000313" key="2">
    <source>
        <dbReference type="Proteomes" id="UP000607653"/>
    </source>
</evidence>
<dbReference type="EMBL" id="DUZY01000001">
    <property type="protein sequence ID" value="DAD23139.1"/>
    <property type="molecule type" value="Genomic_DNA"/>
</dbReference>
<reference evidence="1 2" key="1">
    <citation type="journal article" date="2020" name="Mol. Biol. Evol.">
        <title>Distinct Expression and Methylation Patterns for Genes with Different Fates following a Single Whole-Genome Duplication in Flowering Plants.</title>
        <authorList>
            <person name="Shi T."/>
            <person name="Rahmani R.S."/>
            <person name="Gugger P.F."/>
            <person name="Wang M."/>
            <person name="Li H."/>
            <person name="Zhang Y."/>
            <person name="Li Z."/>
            <person name="Wang Q."/>
            <person name="Van de Peer Y."/>
            <person name="Marchal K."/>
            <person name="Chen J."/>
        </authorList>
    </citation>
    <scope>NUCLEOTIDE SEQUENCE [LARGE SCALE GENOMIC DNA]</scope>
    <source>
        <tissue evidence="1">Leaf</tissue>
    </source>
</reference>
<dbReference type="Proteomes" id="UP000607653">
    <property type="component" value="Unassembled WGS sequence"/>
</dbReference>
<dbReference type="AlphaFoldDB" id="A0A822XVM3"/>
<accession>A0A822XVM3</accession>
<comment type="caution">
    <text evidence="1">The sequence shown here is derived from an EMBL/GenBank/DDBJ whole genome shotgun (WGS) entry which is preliminary data.</text>
</comment>
<name>A0A822XVM3_NELNU</name>
<organism evidence="1 2">
    <name type="scientific">Nelumbo nucifera</name>
    <name type="common">Sacred lotus</name>
    <dbReference type="NCBI Taxonomy" id="4432"/>
    <lineage>
        <taxon>Eukaryota</taxon>
        <taxon>Viridiplantae</taxon>
        <taxon>Streptophyta</taxon>
        <taxon>Embryophyta</taxon>
        <taxon>Tracheophyta</taxon>
        <taxon>Spermatophyta</taxon>
        <taxon>Magnoliopsida</taxon>
        <taxon>Proteales</taxon>
        <taxon>Nelumbonaceae</taxon>
        <taxon>Nelumbo</taxon>
    </lineage>
</organism>
<keyword evidence="2" id="KW-1185">Reference proteome</keyword>
<gene>
    <name evidence="1" type="ORF">HUJ06_024602</name>
</gene>
<proteinExistence type="predicted"/>
<evidence type="ECO:0000313" key="1">
    <source>
        <dbReference type="EMBL" id="DAD23139.1"/>
    </source>
</evidence>
<protein>
    <submittedName>
        <fullName evidence="1">Uncharacterized protein</fullName>
    </submittedName>
</protein>